<dbReference type="KEGG" id="bmor:101739866"/>
<evidence type="ECO:0000256" key="3">
    <source>
        <dbReference type="ARBA" id="ARBA00022701"/>
    </source>
</evidence>
<dbReference type="Pfam" id="PF00004">
    <property type="entry name" value="AAA"/>
    <property type="match status" value="1"/>
</dbReference>
<dbReference type="AlphaFoldDB" id="A0A8R1WG43"/>
<feature type="domain" description="AAA+ ATPase" evidence="8">
    <location>
        <begin position="212"/>
        <end position="348"/>
    </location>
</feature>
<keyword evidence="10" id="KW-1185">Reference proteome</keyword>
<keyword evidence="3" id="KW-0493">Microtubule</keyword>
<dbReference type="Gene3D" id="1.10.8.60">
    <property type="match status" value="1"/>
</dbReference>
<dbReference type="PROSITE" id="PS50896">
    <property type="entry name" value="LISH"/>
    <property type="match status" value="1"/>
</dbReference>
<dbReference type="Pfam" id="PF17862">
    <property type="entry name" value="AAA_lid_3"/>
    <property type="match status" value="1"/>
</dbReference>
<dbReference type="InterPro" id="IPR050304">
    <property type="entry name" value="MT-severing_AAA_ATPase"/>
</dbReference>
<evidence type="ECO:0000256" key="4">
    <source>
        <dbReference type="ARBA" id="ARBA00022741"/>
    </source>
</evidence>
<dbReference type="InterPro" id="IPR006594">
    <property type="entry name" value="LisH"/>
</dbReference>
<evidence type="ECO:0000256" key="5">
    <source>
        <dbReference type="ARBA" id="ARBA00022840"/>
    </source>
</evidence>
<dbReference type="SUPFAM" id="SSF52540">
    <property type="entry name" value="P-loop containing nucleoside triphosphate hydrolases"/>
    <property type="match status" value="1"/>
</dbReference>
<dbReference type="GO" id="GO:0005524">
    <property type="term" value="F:ATP binding"/>
    <property type="evidence" value="ECO:0007669"/>
    <property type="project" value="UniProtKB-KW"/>
</dbReference>
<evidence type="ECO:0000256" key="1">
    <source>
        <dbReference type="ARBA" id="ARBA00004647"/>
    </source>
</evidence>
<evidence type="ECO:0000259" key="8">
    <source>
        <dbReference type="SMART" id="SM00382"/>
    </source>
</evidence>
<reference evidence="10" key="1">
    <citation type="journal article" date="2008" name="Insect Biochem. Mol. Biol.">
        <title>The genome of a lepidopteran model insect, the silkworm Bombyx mori.</title>
        <authorList>
            <consortium name="International Silkworm Genome Consortium"/>
        </authorList>
    </citation>
    <scope>NUCLEOTIDE SEQUENCE [LARGE SCALE GENOMIC DNA]</scope>
    <source>
        <strain evidence="10">p50T</strain>
    </source>
</reference>
<dbReference type="SMART" id="SM00667">
    <property type="entry name" value="LisH"/>
    <property type="match status" value="1"/>
</dbReference>
<dbReference type="SMART" id="SM00382">
    <property type="entry name" value="AAA"/>
    <property type="match status" value="1"/>
</dbReference>
<comment type="subcellular location">
    <subcellularLocation>
        <location evidence="1">Cytoplasm</location>
        <location evidence="1">Cytoskeleton</location>
        <location evidence="1">Spindle pole</location>
    </subcellularLocation>
</comment>
<evidence type="ECO:0000313" key="9">
    <source>
        <dbReference type="EnsemblMetazoa" id="XP_004925067.2"/>
    </source>
</evidence>
<name>A0A8R1WG43_BOMMO</name>
<keyword evidence="7" id="KW-0413">Isomerase</keyword>
<evidence type="ECO:0000256" key="6">
    <source>
        <dbReference type="ARBA" id="ARBA00023212"/>
    </source>
</evidence>
<dbReference type="GeneID" id="101739866"/>
<organism evidence="9 10">
    <name type="scientific">Bombyx mori</name>
    <name type="common">Silk moth</name>
    <dbReference type="NCBI Taxonomy" id="7091"/>
    <lineage>
        <taxon>Eukaryota</taxon>
        <taxon>Metazoa</taxon>
        <taxon>Ecdysozoa</taxon>
        <taxon>Arthropoda</taxon>
        <taxon>Hexapoda</taxon>
        <taxon>Insecta</taxon>
        <taxon>Pterygota</taxon>
        <taxon>Neoptera</taxon>
        <taxon>Endopterygota</taxon>
        <taxon>Lepidoptera</taxon>
        <taxon>Glossata</taxon>
        <taxon>Ditrysia</taxon>
        <taxon>Bombycoidea</taxon>
        <taxon>Bombycidae</taxon>
        <taxon>Bombycinae</taxon>
        <taxon>Bombyx</taxon>
    </lineage>
</organism>
<dbReference type="PANTHER" id="PTHR23074">
    <property type="entry name" value="AAA DOMAIN-CONTAINING"/>
    <property type="match status" value="1"/>
</dbReference>
<keyword evidence="2" id="KW-0963">Cytoplasm</keyword>
<evidence type="ECO:0000256" key="7">
    <source>
        <dbReference type="ARBA" id="ARBA00023235"/>
    </source>
</evidence>
<accession>A0A8R1WG43</accession>
<dbReference type="Gene3D" id="3.40.50.300">
    <property type="entry name" value="P-loop containing nucleotide triphosphate hydrolases"/>
    <property type="match status" value="1"/>
</dbReference>
<keyword evidence="5" id="KW-0067">ATP-binding</keyword>
<dbReference type="GO" id="GO:0005874">
    <property type="term" value="C:microtubule"/>
    <property type="evidence" value="ECO:0007669"/>
    <property type="project" value="UniProtKB-KW"/>
</dbReference>
<dbReference type="RefSeq" id="XP_004925067.2">
    <property type="nucleotide sequence ID" value="XM_004925010.5"/>
</dbReference>
<sequence>MTTNNRPMSKMRMIESKEALFRARKRILKYMVLGYLKQEGYLLTAETFNTEANLTGEYEVCDNIDLDIILQDYCSYYLIRFNKQPQFCRKVEEKPVRPQTRRVKPERSQVLDVVEKNDLDLPSTFTVTSLLKDFSEIQNTSTALDRKSLAGFLTSAAPEKKQLAELLYQNIIRSSGVTWDDIRGLNSAKSLLMESVIYPVRYPDVFTGLLEPWRGVLLHGPPGTGKTLLAKAVASESCCTFFNISCSTIVNKWRGESEKIVKVLFEMASYYSPSIIFIDEVETLASDRSAAGEHEASRRLKSQLLTELDGINEREGIVFLLANSNMPWDLDPAMLRRLEKRIHIPLPDAKTREELFRKFLNSRNIELYPKMDYKELASKTEGYSGSDIKLVCKEALMSTVRKLLPNLPGNTGTGSRRDRLGIDDVLVAIEKTKPVSKNLANKHEKWQNEMGCS</sequence>
<dbReference type="InterPro" id="IPR003593">
    <property type="entry name" value="AAA+_ATPase"/>
</dbReference>
<dbReference type="EnsemblMetazoa" id="XM_004925010.4">
    <property type="protein sequence ID" value="XP_004925067.2"/>
    <property type="gene ID" value="LOC101739866"/>
</dbReference>
<dbReference type="SMR" id="A0A8R1WG43"/>
<evidence type="ECO:0000256" key="2">
    <source>
        <dbReference type="ARBA" id="ARBA00022490"/>
    </source>
</evidence>
<keyword evidence="6" id="KW-0206">Cytoskeleton</keyword>
<evidence type="ECO:0000313" key="10">
    <source>
        <dbReference type="Proteomes" id="UP000005204"/>
    </source>
</evidence>
<dbReference type="FunFam" id="3.40.50.300:FF:000159">
    <property type="entry name" value="Katanin p60 ATPase-containing subunit A1"/>
    <property type="match status" value="1"/>
</dbReference>
<dbReference type="PANTHER" id="PTHR23074:SF78">
    <property type="entry name" value="KATANIN P60 ATPASE-CONTAINING SUBUNIT A-LIKE 2"/>
    <property type="match status" value="1"/>
</dbReference>
<protein>
    <recommendedName>
        <fullName evidence="8">AAA+ ATPase domain-containing protein</fullName>
    </recommendedName>
</protein>
<proteinExistence type="predicted"/>
<dbReference type="InterPro" id="IPR003959">
    <property type="entry name" value="ATPase_AAA_core"/>
</dbReference>
<dbReference type="InterPro" id="IPR041569">
    <property type="entry name" value="AAA_lid_3"/>
</dbReference>
<dbReference type="InterPro" id="IPR027417">
    <property type="entry name" value="P-loop_NTPase"/>
</dbReference>
<reference evidence="9" key="2">
    <citation type="submission" date="2022-06" db="UniProtKB">
        <authorList>
            <consortium name="EnsemblMetazoa"/>
        </authorList>
    </citation>
    <scope>IDENTIFICATION</scope>
    <source>
        <strain evidence="9">p50T (Dazao)</strain>
    </source>
</reference>
<dbReference type="GO" id="GO:0000922">
    <property type="term" value="C:spindle pole"/>
    <property type="evidence" value="ECO:0007669"/>
    <property type="project" value="UniProtKB-SubCell"/>
</dbReference>
<dbReference type="Proteomes" id="UP000005204">
    <property type="component" value="Unassembled WGS sequence"/>
</dbReference>
<dbReference type="GO" id="GO:0016887">
    <property type="term" value="F:ATP hydrolysis activity"/>
    <property type="evidence" value="ECO:0007669"/>
    <property type="project" value="InterPro"/>
</dbReference>
<dbReference type="GO" id="GO:0016853">
    <property type="term" value="F:isomerase activity"/>
    <property type="evidence" value="ECO:0007669"/>
    <property type="project" value="UniProtKB-KW"/>
</dbReference>
<keyword evidence="4" id="KW-0547">Nucleotide-binding</keyword>